<evidence type="ECO:0000313" key="2">
    <source>
        <dbReference type="EMBL" id="QDS74993.1"/>
    </source>
</evidence>
<protein>
    <submittedName>
        <fullName evidence="2">Uncharacterized protein</fullName>
    </submittedName>
</protein>
<proteinExistence type="predicted"/>
<dbReference type="EMBL" id="CP042196">
    <property type="protein sequence ID" value="QDS74993.1"/>
    <property type="molecule type" value="Genomic_DNA"/>
</dbReference>
<keyword evidence="3" id="KW-1185">Reference proteome</keyword>
<evidence type="ECO:0000256" key="1">
    <source>
        <dbReference type="SAM" id="MobiDB-lite"/>
    </source>
</evidence>
<feature type="compositionally biased region" description="Basic and acidic residues" evidence="1">
    <location>
        <begin position="1"/>
        <end position="14"/>
    </location>
</feature>
<organism evidence="2 3">
    <name type="scientific">Venturia effusa</name>
    <dbReference type="NCBI Taxonomy" id="50376"/>
    <lineage>
        <taxon>Eukaryota</taxon>
        <taxon>Fungi</taxon>
        <taxon>Dikarya</taxon>
        <taxon>Ascomycota</taxon>
        <taxon>Pezizomycotina</taxon>
        <taxon>Dothideomycetes</taxon>
        <taxon>Pleosporomycetidae</taxon>
        <taxon>Venturiales</taxon>
        <taxon>Venturiaceae</taxon>
        <taxon>Venturia</taxon>
    </lineage>
</organism>
<accession>A0A517LH76</accession>
<evidence type="ECO:0000313" key="3">
    <source>
        <dbReference type="Proteomes" id="UP000316270"/>
    </source>
</evidence>
<feature type="region of interest" description="Disordered" evidence="1">
    <location>
        <begin position="1"/>
        <end position="44"/>
    </location>
</feature>
<reference evidence="2 3" key="1">
    <citation type="submission" date="2019-07" db="EMBL/GenBank/DDBJ databases">
        <title>Finished genome of Venturia effusa.</title>
        <authorList>
            <person name="Young C.A."/>
            <person name="Cox M.P."/>
            <person name="Ganley A.R.D."/>
            <person name="David W.J."/>
        </authorList>
    </citation>
    <scope>NUCLEOTIDE SEQUENCE [LARGE SCALE GENOMIC DNA]</scope>
    <source>
        <strain evidence="3">albino</strain>
    </source>
</reference>
<sequence length="105" mass="12249">MASKQDNSEARLDESPPQNPKTHSHACAPAMPDTTQDSDSYWERGVPIEKQCQDLLEKVKAMIKKADKNIKKNKEEIKFVEFWGPQLREYYGQFLPKPKKRKRDT</sequence>
<dbReference type="Proteomes" id="UP000316270">
    <property type="component" value="Chromosome 12"/>
</dbReference>
<dbReference type="AlphaFoldDB" id="A0A517LH76"/>
<gene>
    <name evidence="2" type="ORF">FKW77_005479</name>
</gene>
<name>A0A517LH76_9PEZI</name>